<keyword evidence="2" id="KW-1185">Reference proteome</keyword>
<protein>
    <submittedName>
        <fullName evidence="1">Uncharacterized protein</fullName>
    </submittedName>
</protein>
<dbReference type="Proteomes" id="UP000039324">
    <property type="component" value="Unassembled WGS sequence"/>
</dbReference>
<sequence length="145" mass="15948">LPTASQAAAQAAGRSLRAIVLQDVTMAEGVRQRAQQQAMTIEACLENLFTTASHVLLDSNDPNDQNKLALFNSLTKFETQCDSLTLYLQNHFRKLELEKAKFKGPENDPAGVASFTKYVERQEAAAAVEAILGPDLALARSRRRM</sequence>
<evidence type="ECO:0000313" key="2">
    <source>
        <dbReference type="Proteomes" id="UP000039324"/>
    </source>
</evidence>
<proteinExistence type="predicted"/>
<dbReference type="EMBL" id="CDSF01000079">
    <property type="protein sequence ID" value="CEO97415.1"/>
    <property type="molecule type" value="Genomic_DNA"/>
</dbReference>
<name>A0A0G4IQC9_PLABS</name>
<organism evidence="1 2">
    <name type="scientific">Plasmodiophora brassicae</name>
    <name type="common">Clubroot disease agent</name>
    <dbReference type="NCBI Taxonomy" id="37360"/>
    <lineage>
        <taxon>Eukaryota</taxon>
        <taxon>Sar</taxon>
        <taxon>Rhizaria</taxon>
        <taxon>Endomyxa</taxon>
        <taxon>Phytomyxea</taxon>
        <taxon>Plasmodiophorida</taxon>
        <taxon>Plasmodiophoridae</taxon>
        <taxon>Plasmodiophora</taxon>
    </lineage>
</organism>
<feature type="non-terminal residue" evidence="1">
    <location>
        <position position="1"/>
    </location>
</feature>
<reference evidence="1 2" key="1">
    <citation type="submission" date="2015-02" db="EMBL/GenBank/DDBJ databases">
        <authorList>
            <person name="Chooi Y.-H."/>
        </authorList>
    </citation>
    <scope>NUCLEOTIDE SEQUENCE [LARGE SCALE GENOMIC DNA]</scope>
    <source>
        <strain evidence="1">E3</strain>
    </source>
</reference>
<dbReference type="AlphaFoldDB" id="A0A0G4IQC9"/>
<evidence type="ECO:0000313" key="1">
    <source>
        <dbReference type="EMBL" id="CEO97415.1"/>
    </source>
</evidence>
<gene>
    <name evidence="1" type="ORF">PBRA_000760</name>
</gene>
<accession>A0A0G4IQC9</accession>